<dbReference type="PROSITE" id="PS50109">
    <property type="entry name" value="HIS_KIN"/>
    <property type="match status" value="1"/>
</dbReference>
<evidence type="ECO:0000256" key="2">
    <source>
        <dbReference type="ARBA" id="ARBA00022679"/>
    </source>
</evidence>
<feature type="domain" description="PAS" evidence="10">
    <location>
        <begin position="129"/>
        <end position="199"/>
    </location>
</feature>
<feature type="domain" description="PAC" evidence="11">
    <location>
        <begin position="201"/>
        <end position="252"/>
    </location>
</feature>
<dbReference type="PROSITE" id="PS50112">
    <property type="entry name" value="PAS"/>
    <property type="match status" value="2"/>
</dbReference>
<dbReference type="SUPFAM" id="SSF52172">
    <property type="entry name" value="CheY-like"/>
    <property type="match status" value="1"/>
</dbReference>
<dbReference type="PaxDb" id="79929-MTBMA_c08500"/>
<dbReference type="Pfam" id="PF07568">
    <property type="entry name" value="HisKA_2"/>
    <property type="match status" value="1"/>
</dbReference>
<dbReference type="CDD" id="cd00130">
    <property type="entry name" value="PAS"/>
    <property type="match status" value="4"/>
</dbReference>
<dbReference type="InterPro" id="IPR011495">
    <property type="entry name" value="Sig_transdc_His_kin_sub2_dim/P"/>
</dbReference>
<dbReference type="Pfam" id="PF13188">
    <property type="entry name" value="PAS_8"/>
    <property type="match status" value="1"/>
</dbReference>
<proteinExistence type="predicted"/>
<dbReference type="SMART" id="SM00091">
    <property type="entry name" value="PAS"/>
    <property type="match status" value="4"/>
</dbReference>
<keyword evidence="1 7" id="KW-0597">Phosphoprotein</keyword>
<keyword evidence="13" id="KW-1185">Reference proteome</keyword>
<dbReference type="PROSITE" id="PS50110">
    <property type="entry name" value="RESPONSE_REGULATORY"/>
    <property type="match status" value="1"/>
</dbReference>
<keyword evidence="2" id="KW-0808">Transferase</keyword>
<evidence type="ECO:0000259" key="8">
    <source>
        <dbReference type="PROSITE" id="PS50109"/>
    </source>
</evidence>
<evidence type="ECO:0000256" key="3">
    <source>
        <dbReference type="ARBA" id="ARBA00022741"/>
    </source>
</evidence>
<dbReference type="InterPro" id="IPR036890">
    <property type="entry name" value="HATPase_C_sf"/>
</dbReference>
<protein>
    <submittedName>
        <fullName evidence="12">Predicted sensory transduction histidine kinase</fullName>
    </submittedName>
</protein>
<keyword evidence="6" id="KW-0902">Two-component regulatory system</keyword>
<dbReference type="SUPFAM" id="SSF55785">
    <property type="entry name" value="PYP-like sensor domain (PAS domain)"/>
    <property type="match status" value="4"/>
</dbReference>
<evidence type="ECO:0000313" key="12">
    <source>
        <dbReference type="EMBL" id="ADL58445.1"/>
    </source>
</evidence>
<evidence type="ECO:0000313" key="13">
    <source>
        <dbReference type="Proteomes" id="UP000000345"/>
    </source>
</evidence>
<dbReference type="EMBL" id="CP001710">
    <property type="protein sequence ID" value="ADL58445.1"/>
    <property type="molecule type" value="Genomic_DNA"/>
</dbReference>
<gene>
    <name evidence="12" type="ordered locus">MTBMA_c08500</name>
</gene>
<feature type="domain" description="PAC" evidence="11">
    <location>
        <begin position="572"/>
        <end position="635"/>
    </location>
</feature>
<dbReference type="Pfam" id="PF00989">
    <property type="entry name" value="PAS"/>
    <property type="match status" value="1"/>
</dbReference>
<dbReference type="PANTHER" id="PTHR43065:SF23">
    <property type="entry name" value="SENSOR HISTIDINE KINASE PDTAS"/>
    <property type="match status" value="1"/>
</dbReference>
<dbReference type="Proteomes" id="UP000000345">
    <property type="component" value="Chromosome"/>
</dbReference>
<dbReference type="InterPro" id="IPR003594">
    <property type="entry name" value="HATPase_dom"/>
</dbReference>
<keyword evidence="5" id="KW-0067">ATP-binding</keyword>
<dbReference type="Gene3D" id="3.40.50.2300">
    <property type="match status" value="1"/>
</dbReference>
<evidence type="ECO:0000256" key="1">
    <source>
        <dbReference type="ARBA" id="ARBA00022553"/>
    </source>
</evidence>
<dbReference type="STRING" id="79929.MTBMA_c08500"/>
<evidence type="ECO:0000256" key="7">
    <source>
        <dbReference type="PROSITE-ProRule" id="PRU00169"/>
    </source>
</evidence>
<dbReference type="SMART" id="SM00387">
    <property type="entry name" value="HATPase_c"/>
    <property type="match status" value="1"/>
</dbReference>
<dbReference type="SMART" id="SM00086">
    <property type="entry name" value="PAC"/>
    <property type="match status" value="2"/>
</dbReference>
<dbReference type="Gene3D" id="3.30.565.10">
    <property type="entry name" value="Histidine kinase-like ATPase, C-terminal domain"/>
    <property type="match status" value="1"/>
</dbReference>
<dbReference type="InterPro" id="IPR001610">
    <property type="entry name" value="PAC"/>
</dbReference>
<feature type="domain" description="PAS" evidence="10">
    <location>
        <begin position="500"/>
        <end position="545"/>
    </location>
</feature>
<keyword evidence="3" id="KW-0547">Nucleotide-binding</keyword>
<dbReference type="InterPro" id="IPR000700">
    <property type="entry name" value="PAS-assoc_C"/>
</dbReference>
<evidence type="ECO:0000256" key="5">
    <source>
        <dbReference type="ARBA" id="ARBA00022840"/>
    </source>
</evidence>
<dbReference type="AlphaFoldDB" id="D9PW47"/>
<reference key="1">
    <citation type="submission" date="2009-08" db="EMBL/GenBank/DDBJ databases">
        <title>The genome sequence of Methanothermobacter marburgensis.</title>
        <authorList>
            <person name="Kaster A."/>
            <person name="Seedorf H."/>
            <person name="Goenrich M."/>
            <person name="Wiezer A."/>
            <person name="Liesegang H."/>
            <person name="Thauer R."/>
            <person name="Gottschalk G."/>
        </authorList>
    </citation>
    <scope>NUCLEOTIDE SEQUENCE</scope>
    <source>
        <strain>Marburg</strain>
    </source>
</reference>
<sequence>MPSALVVEDEAVTALELVRLLESWGYDAVSVSTGEEAIETALKMKPDIILMDIVLQSEVDGVRAASAIKRVIDVPVVFLTAYSSRKIFKRASEVEPDAYLLKPFNSRELAYALELALYKNKMQKLLSHANRRYQQILDTTGEGVCIFSSDGIIQYCNRRMADFLSCRRGDITGKSIFDFVHPGDRKTMERIFDSCRKGASGEREIRFRAADGTTKWMILSGHPITELSQFKGGFCMFRDVTEQKMVERRLRKTNRCLELLSRINLKAAVSTDPSELMKGICKLLVDEGYSHASFRTPDGVTEGEGPIPDVNLREGIHKGKGGSTAVIQLENCKKPFYLVVSAMRKIDEAEMKFLREIASSTAETLRRITSESELDSISSRYREIFENAGDAIFLTKDKKIIECNRTALELFRASEDEIKGKTPWELSPEYQKDGKSSELAQAIIERAMSGERCEFDWLHRKITGEVFPTRVTVSRSGDLVMGIVRDMTDLHRAHKKLRTEHRKFRDILESIPDPTFAIDTDGRVIAWNREMEKLTGVRKEEIMGEGDRAYAIPFYGKRTPGLLEFILKPEDAPERYKNIRMDGNSIYAEVYVGHMGRHFQIRTSPIYDEHEEVIGAVEILRDVTDYIETKKKLEKSRESYRTIFENRATPTAVTDTDFNILRANRVFKEIFGRSEGINMADIIHEGDLEKLHGLQDKCRALIRMKADDRILHMIVHRGDIPGSGQVVLSFNDITKLKMSQHKLRDELRIRMALSEIYPHAVSAESIEEFTEYILDAACQVTGAEKGAIRLKNRREILVSGSLSNEEIEAISEDGISSAGDSLRFSSSSGDMKSEIILTGGDFHKSDLRAVKHLSQYYLLAVRQLAYRKRMMEHQNHLRLINIILKSAETDDPGIFMERVLDAIIRCPEFRSAAAYIEPDLRLERGMDAPEELPDFPEIKLHENFAEIPIIVDDEVKGTLKLGLEADEIPEKTEFLEILGAEISDGIQRIMMHRQIVESLYEKEVLLREIHHRVKNNLQIVASLLSLQSAYTDNPEILNILRDSQLRVRTMAVAHEKIYQSKAISTINLGEYLKTLADEMVTLQSNDRRFIELKFEYDDIMVEMERCIPLGLITNEIISNSVKHAFTGDRGKISVSIRKTGDNCVLEISDNGRGLPADFNIEELTSLGMQLVANLVRQIDGELEYGNHDGACFRITFPIIDSGS</sequence>
<dbReference type="InterPro" id="IPR035965">
    <property type="entry name" value="PAS-like_dom_sf"/>
</dbReference>
<dbReference type="GO" id="GO:0000160">
    <property type="term" value="P:phosphorelay signal transduction system"/>
    <property type="evidence" value="ECO:0007669"/>
    <property type="project" value="UniProtKB-KW"/>
</dbReference>
<dbReference type="Pfam" id="PF13426">
    <property type="entry name" value="PAS_9"/>
    <property type="match status" value="1"/>
</dbReference>
<evidence type="ECO:0000259" key="10">
    <source>
        <dbReference type="PROSITE" id="PS50112"/>
    </source>
</evidence>
<evidence type="ECO:0000259" key="9">
    <source>
        <dbReference type="PROSITE" id="PS50110"/>
    </source>
</evidence>
<dbReference type="GO" id="GO:0016301">
    <property type="term" value="F:kinase activity"/>
    <property type="evidence" value="ECO:0007669"/>
    <property type="project" value="UniProtKB-KW"/>
</dbReference>
<feature type="modified residue" description="4-aspartylphosphate" evidence="7">
    <location>
        <position position="52"/>
    </location>
</feature>
<dbReference type="RefSeq" id="WP_013295669.1">
    <property type="nucleotide sequence ID" value="NC_014408.1"/>
</dbReference>
<dbReference type="InterPro" id="IPR011006">
    <property type="entry name" value="CheY-like_superfamily"/>
</dbReference>
<dbReference type="HOGENOM" id="CLU_265168_0_0_2"/>
<dbReference type="KEGG" id="mmg:MTBMA_c08500"/>
<dbReference type="Pfam" id="PF00072">
    <property type="entry name" value="Response_reg"/>
    <property type="match status" value="1"/>
</dbReference>
<feature type="domain" description="Response regulatory" evidence="9">
    <location>
        <begin position="3"/>
        <end position="117"/>
    </location>
</feature>
<dbReference type="Gene3D" id="3.30.450.20">
    <property type="entry name" value="PAS domain"/>
    <property type="match status" value="5"/>
</dbReference>
<dbReference type="PANTHER" id="PTHR43065">
    <property type="entry name" value="SENSOR HISTIDINE KINASE"/>
    <property type="match status" value="1"/>
</dbReference>
<dbReference type="GO" id="GO:0006355">
    <property type="term" value="P:regulation of DNA-templated transcription"/>
    <property type="evidence" value="ECO:0007669"/>
    <property type="project" value="InterPro"/>
</dbReference>
<reference evidence="12 13" key="2">
    <citation type="journal article" date="2010" name="J. Bacteriol.">
        <title>Complete genome sequence of Methanothermobacter marburgensis, a methanoarchaeon model organism.</title>
        <authorList>
            <person name="Liesegang H."/>
            <person name="Kaster A.K."/>
            <person name="Wiezer A."/>
            <person name="Goenrich M."/>
            <person name="Wollherr A."/>
            <person name="Seedorf H."/>
            <person name="Gottschalk G."/>
            <person name="Thauer R.K."/>
        </authorList>
    </citation>
    <scope>NUCLEOTIDE SEQUENCE [LARGE SCALE GENOMIC DNA]</scope>
    <source>
        <strain evidence="13">ATCC BAA-927 / DSM 2133 / JCM 14651 / NBRC 100331 / OCM 82 / Marburg</strain>
    </source>
</reference>
<evidence type="ECO:0000256" key="4">
    <source>
        <dbReference type="ARBA" id="ARBA00022777"/>
    </source>
</evidence>
<evidence type="ECO:0000256" key="6">
    <source>
        <dbReference type="ARBA" id="ARBA00023012"/>
    </source>
</evidence>
<accession>D9PW47</accession>
<dbReference type="CDD" id="cd17534">
    <property type="entry name" value="REC_DC-like"/>
    <property type="match status" value="1"/>
</dbReference>
<dbReference type="InterPro" id="IPR001789">
    <property type="entry name" value="Sig_transdc_resp-reg_receiver"/>
</dbReference>
<dbReference type="GeneID" id="41326196"/>
<dbReference type="InterPro" id="IPR013767">
    <property type="entry name" value="PAS_fold"/>
</dbReference>
<dbReference type="PROSITE" id="PS50113">
    <property type="entry name" value="PAC"/>
    <property type="match status" value="2"/>
</dbReference>
<dbReference type="SMART" id="SM00448">
    <property type="entry name" value="REC"/>
    <property type="match status" value="1"/>
</dbReference>
<dbReference type="InterPro" id="IPR005467">
    <property type="entry name" value="His_kinase_dom"/>
</dbReference>
<organism evidence="12 13">
    <name type="scientific">Methanothermobacter marburgensis (strain ATCC BAA-927 / DSM 2133 / JCM 14651 / NBRC 100331 / OCM 82 / Marburg)</name>
    <name type="common">Methanobacterium thermoautotrophicum</name>
    <dbReference type="NCBI Taxonomy" id="79929"/>
    <lineage>
        <taxon>Archaea</taxon>
        <taxon>Methanobacteriati</taxon>
        <taxon>Methanobacteriota</taxon>
        <taxon>Methanomada group</taxon>
        <taxon>Methanobacteria</taxon>
        <taxon>Methanobacteriales</taxon>
        <taxon>Methanobacteriaceae</taxon>
        <taxon>Methanothermobacter</taxon>
    </lineage>
</organism>
<dbReference type="OrthoDB" id="8127at2157"/>
<keyword evidence="4 12" id="KW-0418">Kinase</keyword>
<evidence type="ECO:0000259" key="11">
    <source>
        <dbReference type="PROSITE" id="PS50113"/>
    </source>
</evidence>
<dbReference type="Pfam" id="PF08448">
    <property type="entry name" value="PAS_4"/>
    <property type="match status" value="1"/>
</dbReference>
<name>D9PW47_METTM</name>
<dbReference type="SUPFAM" id="SSF55874">
    <property type="entry name" value="ATPase domain of HSP90 chaperone/DNA topoisomerase II/histidine kinase"/>
    <property type="match status" value="1"/>
</dbReference>
<feature type="domain" description="Histidine kinase" evidence="8">
    <location>
        <begin position="1008"/>
        <end position="1200"/>
    </location>
</feature>
<dbReference type="NCBIfam" id="TIGR00229">
    <property type="entry name" value="sensory_box"/>
    <property type="match status" value="4"/>
</dbReference>
<dbReference type="InterPro" id="IPR013656">
    <property type="entry name" value="PAS_4"/>
</dbReference>
<dbReference type="GeneID" id="9704558"/>
<dbReference type="GO" id="GO:0005524">
    <property type="term" value="F:ATP binding"/>
    <property type="evidence" value="ECO:0007669"/>
    <property type="project" value="UniProtKB-KW"/>
</dbReference>
<dbReference type="InterPro" id="IPR000014">
    <property type="entry name" value="PAS"/>
</dbReference>
<dbReference type="Pfam" id="PF02518">
    <property type="entry name" value="HATPase_c"/>
    <property type="match status" value="1"/>
</dbReference>